<dbReference type="Pfam" id="PF25597">
    <property type="entry name" value="SH3_retrovirus"/>
    <property type="match status" value="1"/>
</dbReference>
<evidence type="ECO:0000259" key="1">
    <source>
        <dbReference type="Pfam" id="PF13976"/>
    </source>
</evidence>
<dbReference type="Pfam" id="PF13976">
    <property type="entry name" value="gag_pre-integrs"/>
    <property type="match status" value="1"/>
</dbReference>
<evidence type="ECO:0000259" key="2">
    <source>
        <dbReference type="Pfam" id="PF25597"/>
    </source>
</evidence>
<evidence type="ECO:0000313" key="3">
    <source>
        <dbReference type="EMBL" id="KAK3002519.1"/>
    </source>
</evidence>
<accession>A0AA89AG93</accession>
<dbReference type="AlphaFoldDB" id="A0AA89AG93"/>
<sequence>MKKNKNKSWPLGPLCKVTNCYNNEDMFRRMRTWNPKKFPAKTPKGSTVTRVTTTVSSSNLDSDTTKLWHMCFGHMSEKGIAMLSKQDLLGSNKIRKVEAIKIVAYVVNKSSSAPIHDKSPDEVWSGQHVDYENLRIFSCPTCAHVNNGKLELRVNKCIFLGYSSGVKGYRLWCPDSKSPKFLISRYMTFDESSMLLKKEELITTRKDHGAREKVELEVQATDSLTKIPIDKEDSSHSTKDN</sequence>
<feature type="domain" description="Retroviral polymerase SH3-like" evidence="2">
    <location>
        <begin position="139"/>
        <end position="195"/>
    </location>
</feature>
<keyword evidence="4" id="KW-1185">Reference proteome</keyword>
<proteinExistence type="predicted"/>
<reference evidence="3" key="1">
    <citation type="submission" date="2022-12" db="EMBL/GenBank/DDBJ databases">
        <title>Draft genome assemblies for two species of Escallonia (Escalloniales).</title>
        <authorList>
            <person name="Chanderbali A."/>
            <person name="Dervinis C."/>
            <person name="Anghel I."/>
            <person name="Soltis D."/>
            <person name="Soltis P."/>
            <person name="Zapata F."/>
        </authorList>
    </citation>
    <scope>NUCLEOTIDE SEQUENCE</scope>
    <source>
        <strain evidence="3">UCBG64.0493</strain>
        <tissue evidence="3">Leaf</tissue>
    </source>
</reference>
<dbReference type="InterPro" id="IPR057670">
    <property type="entry name" value="SH3_retrovirus"/>
</dbReference>
<evidence type="ECO:0008006" key="5">
    <source>
        <dbReference type="Google" id="ProtNLM"/>
    </source>
</evidence>
<comment type="caution">
    <text evidence="3">The sequence shown here is derived from an EMBL/GenBank/DDBJ whole genome shotgun (WGS) entry which is preliminary data.</text>
</comment>
<dbReference type="EMBL" id="JAVXUP010002576">
    <property type="protein sequence ID" value="KAK3002519.1"/>
    <property type="molecule type" value="Genomic_DNA"/>
</dbReference>
<gene>
    <name evidence="3" type="ORF">RJ639_020867</name>
</gene>
<protein>
    <recommendedName>
        <fullName evidence="5">GAG-pre-integrase domain-containing protein</fullName>
    </recommendedName>
</protein>
<name>A0AA89AG93_9ASTE</name>
<dbReference type="InterPro" id="IPR025724">
    <property type="entry name" value="GAG-pre-integrase_dom"/>
</dbReference>
<feature type="domain" description="GAG-pre-integrase" evidence="1">
    <location>
        <begin position="46"/>
        <end position="96"/>
    </location>
</feature>
<organism evidence="3 4">
    <name type="scientific">Escallonia herrerae</name>
    <dbReference type="NCBI Taxonomy" id="1293975"/>
    <lineage>
        <taxon>Eukaryota</taxon>
        <taxon>Viridiplantae</taxon>
        <taxon>Streptophyta</taxon>
        <taxon>Embryophyta</taxon>
        <taxon>Tracheophyta</taxon>
        <taxon>Spermatophyta</taxon>
        <taxon>Magnoliopsida</taxon>
        <taxon>eudicotyledons</taxon>
        <taxon>Gunneridae</taxon>
        <taxon>Pentapetalae</taxon>
        <taxon>asterids</taxon>
        <taxon>campanulids</taxon>
        <taxon>Escalloniales</taxon>
        <taxon>Escalloniaceae</taxon>
        <taxon>Escallonia</taxon>
    </lineage>
</organism>
<evidence type="ECO:0000313" key="4">
    <source>
        <dbReference type="Proteomes" id="UP001188597"/>
    </source>
</evidence>
<dbReference type="Proteomes" id="UP001188597">
    <property type="component" value="Unassembled WGS sequence"/>
</dbReference>